<evidence type="ECO:0000313" key="2">
    <source>
        <dbReference type="Proteomes" id="UP000008808"/>
    </source>
</evidence>
<sequence length="119" mass="13263">MNLAASGKYSGASPFLQSARGIKGLSSNGFKTKMDAMREAERPDPRTSILEFLKRLDKDCTSEILETSVDLPSSELSGAIDELREEGFIDFAESDEGEKIIRILPAGERKLRYMKKARF</sequence>
<name>Q2N9G5_ERYLH</name>
<proteinExistence type="predicted"/>
<dbReference type="KEGG" id="eli:ELI_07920"/>
<dbReference type="InterPro" id="IPR036390">
    <property type="entry name" value="WH_DNA-bd_sf"/>
</dbReference>
<dbReference type="InterPro" id="IPR036388">
    <property type="entry name" value="WH-like_DNA-bd_sf"/>
</dbReference>
<accession>Q2N9G5</accession>
<dbReference type="Gene3D" id="1.10.10.10">
    <property type="entry name" value="Winged helix-like DNA-binding domain superfamily/Winged helix DNA-binding domain"/>
    <property type="match status" value="1"/>
</dbReference>
<reference evidence="2" key="1">
    <citation type="journal article" date="2009" name="J. Bacteriol.">
        <title>Complete genome sequence of Erythrobacter litoralis HTCC2594.</title>
        <authorList>
            <person name="Oh H.M."/>
            <person name="Giovannoni S.J."/>
            <person name="Ferriera S."/>
            <person name="Johnson J."/>
            <person name="Cho J.C."/>
        </authorList>
    </citation>
    <scope>NUCLEOTIDE SEQUENCE [LARGE SCALE GENOMIC DNA]</scope>
    <source>
        <strain evidence="2">HTCC2594</strain>
    </source>
</reference>
<dbReference type="SUPFAM" id="SSF46785">
    <property type="entry name" value="Winged helix' DNA-binding domain"/>
    <property type="match status" value="1"/>
</dbReference>
<gene>
    <name evidence="1" type="ordered locus">ELI_07920</name>
</gene>
<evidence type="ECO:0000313" key="1">
    <source>
        <dbReference type="EMBL" id="ABC63676.1"/>
    </source>
</evidence>
<dbReference type="HOGENOM" id="CLU_2057780_0_0_5"/>
<evidence type="ECO:0008006" key="3">
    <source>
        <dbReference type="Google" id="ProtNLM"/>
    </source>
</evidence>
<dbReference type="Proteomes" id="UP000008808">
    <property type="component" value="Chromosome"/>
</dbReference>
<keyword evidence="2" id="KW-1185">Reference proteome</keyword>
<protein>
    <recommendedName>
        <fullName evidence="3">HTH marR-type domain-containing protein</fullName>
    </recommendedName>
</protein>
<dbReference type="EMBL" id="CP000157">
    <property type="protein sequence ID" value="ABC63676.1"/>
    <property type="molecule type" value="Genomic_DNA"/>
</dbReference>
<organism evidence="1 2">
    <name type="scientific">Erythrobacter litoralis (strain HTCC2594)</name>
    <dbReference type="NCBI Taxonomy" id="314225"/>
    <lineage>
        <taxon>Bacteria</taxon>
        <taxon>Pseudomonadati</taxon>
        <taxon>Pseudomonadota</taxon>
        <taxon>Alphaproteobacteria</taxon>
        <taxon>Sphingomonadales</taxon>
        <taxon>Erythrobacteraceae</taxon>
        <taxon>Erythrobacter/Porphyrobacter group</taxon>
        <taxon>Erythrobacter</taxon>
    </lineage>
</organism>
<dbReference type="AlphaFoldDB" id="Q2N9G5"/>